<gene>
    <name evidence="3" type="ORF">OMM_07571</name>
</gene>
<feature type="transmembrane region" description="Helical" evidence="2">
    <location>
        <begin position="12"/>
        <end position="30"/>
    </location>
</feature>
<evidence type="ECO:0000256" key="2">
    <source>
        <dbReference type="SAM" id="Phobius"/>
    </source>
</evidence>
<protein>
    <submittedName>
        <fullName evidence="3">Uncharacterized protein</fullName>
    </submittedName>
</protein>
<evidence type="ECO:0000313" key="4">
    <source>
        <dbReference type="Proteomes" id="UP000189670"/>
    </source>
</evidence>
<name>A0A1V1PCA2_9BACT</name>
<comment type="caution">
    <text evidence="3">The sequence shown here is derived from an EMBL/GenBank/DDBJ whole genome shotgun (WGS) entry which is preliminary data.</text>
</comment>
<feature type="compositionally biased region" description="Polar residues" evidence="1">
    <location>
        <begin position="39"/>
        <end position="59"/>
    </location>
</feature>
<sequence>MKIRTIEICISLMIILCVGFILFFVAHQLAKKQDRLSTAEKNQISDTKSIETEQVNHQNAPDKVVLEPQSVTPITRKVVPDSQADSHIKRKPQTVSQPGDQPGANTEKDVSSNRTISTKKNRHHCQIPLKQSPK</sequence>
<proteinExistence type="predicted"/>
<feature type="region of interest" description="Disordered" evidence="1">
    <location>
        <begin position="35"/>
        <end position="134"/>
    </location>
</feature>
<reference evidence="4" key="1">
    <citation type="submission" date="2012-11" db="EMBL/GenBank/DDBJ databases">
        <authorList>
            <person name="Lucero-Rivera Y.E."/>
            <person name="Tovar-Ramirez D."/>
        </authorList>
    </citation>
    <scope>NUCLEOTIDE SEQUENCE [LARGE SCALE GENOMIC DNA]</scope>
    <source>
        <strain evidence="4">Araruama</strain>
    </source>
</reference>
<evidence type="ECO:0000313" key="3">
    <source>
        <dbReference type="EMBL" id="ETR72325.1"/>
    </source>
</evidence>
<dbReference type="Proteomes" id="UP000189670">
    <property type="component" value="Unassembled WGS sequence"/>
</dbReference>
<dbReference type="AlphaFoldDB" id="A0A1V1PCA2"/>
<organism evidence="3 4">
    <name type="scientific">Candidatus Magnetoglobus multicellularis str. Araruama</name>
    <dbReference type="NCBI Taxonomy" id="890399"/>
    <lineage>
        <taxon>Bacteria</taxon>
        <taxon>Pseudomonadati</taxon>
        <taxon>Thermodesulfobacteriota</taxon>
        <taxon>Desulfobacteria</taxon>
        <taxon>Desulfobacterales</taxon>
        <taxon>Desulfobacteraceae</taxon>
        <taxon>Candidatus Magnetoglobus</taxon>
    </lineage>
</organism>
<evidence type="ECO:0000256" key="1">
    <source>
        <dbReference type="SAM" id="MobiDB-lite"/>
    </source>
</evidence>
<keyword evidence="2" id="KW-0472">Membrane</keyword>
<keyword evidence="2" id="KW-1133">Transmembrane helix</keyword>
<keyword evidence="2" id="KW-0812">Transmembrane</keyword>
<accession>A0A1V1PCA2</accession>
<dbReference type="EMBL" id="ATBP01000160">
    <property type="protein sequence ID" value="ETR72325.1"/>
    <property type="molecule type" value="Genomic_DNA"/>
</dbReference>